<dbReference type="PANTHER" id="PTHR33406">
    <property type="entry name" value="MEMBRANE PROTEIN MJ1562-RELATED"/>
    <property type="match status" value="1"/>
</dbReference>
<dbReference type="PROSITE" id="PS50156">
    <property type="entry name" value="SSD"/>
    <property type="match status" value="1"/>
</dbReference>
<dbReference type="InterPro" id="IPR050545">
    <property type="entry name" value="Mycobact_MmpL"/>
</dbReference>
<keyword evidence="4 8" id="KW-0812">Transmembrane</keyword>
<reference evidence="10" key="1">
    <citation type="journal article" date="2014" name="Int. J. Syst. Evol. Microbiol.">
        <title>Complete genome sequence of Corynebacterium casei LMG S-19264T (=DSM 44701T), isolated from a smear-ripened cheese.</title>
        <authorList>
            <consortium name="US DOE Joint Genome Institute (JGI-PGF)"/>
            <person name="Walter F."/>
            <person name="Albersmeier A."/>
            <person name="Kalinowski J."/>
            <person name="Ruckert C."/>
        </authorList>
    </citation>
    <scope>NUCLEOTIDE SEQUENCE</scope>
    <source>
        <strain evidence="10">CGMCC 4.3508</strain>
    </source>
</reference>
<dbReference type="Gene3D" id="1.20.1640.10">
    <property type="entry name" value="Multidrug efflux transporter AcrB transmembrane domain"/>
    <property type="match status" value="2"/>
</dbReference>
<feature type="transmembrane region" description="Helical" evidence="8">
    <location>
        <begin position="671"/>
        <end position="694"/>
    </location>
</feature>
<comment type="caution">
    <text evidence="10">The sequence shown here is derived from an EMBL/GenBank/DDBJ whole genome shotgun (WGS) entry which is preliminary data.</text>
</comment>
<feature type="transmembrane region" description="Helical" evidence="8">
    <location>
        <begin position="181"/>
        <end position="201"/>
    </location>
</feature>
<reference evidence="10" key="2">
    <citation type="submission" date="2020-09" db="EMBL/GenBank/DDBJ databases">
        <authorList>
            <person name="Sun Q."/>
            <person name="Zhou Y."/>
        </authorList>
    </citation>
    <scope>NUCLEOTIDE SEQUENCE</scope>
    <source>
        <strain evidence="10">CGMCC 4.3508</strain>
    </source>
</reference>
<feature type="transmembrane region" description="Helical" evidence="8">
    <location>
        <begin position="528"/>
        <end position="549"/>
    </location>
</feature>
<proteinExistence type="inferred from homology"/>
<dbReference type="InterPro" id="IPR000731">
    <property type="entry name" value="SSD"/>
</dbReference>
<dbReference type="AlphaFoldDB" id="A0A917RY52"/>
<comment type="subcellular location">
    <subcellularLocation>
        <location evidence="1">Cell membrane</location>
        <topology evidence="1">Multi-pass membrane protein</topology>
    </subcellularLocation>
</comment>
<feature type="transmembrane region" description="Helical" evidence="8">
    <location>
        <begin position="641"/>
        <end position="659"/>
    </location>
</feature>
<dbReference type="Pfam" id="PF03176">
    <property type="entry name" value="MMPL"/>
    <property type="match status" value="2"/>
</dbReference>
<dbReference type="InterPro" id="IPR004869">
    <property type="entry name" value="MMPL_dom"/>
</dbReference>
<keyword evidence="11" id="KW-1185">Reference proteome</keyword>
<dbReference type="Proteomes" id="UP000638263">
    <property type="component" value="Unassembled WGS sequence"/>
</dbReference>
<dbReference type="EMBL" id="BMMH01000029">
    <property type="protein sequence ID" value="GGL42001.1"/>
    <property type="molecule type" value="Genomic_DNA"/>
</dbReference>
<dbReference type="PANTHER" id="PTHR33406:SF11">
    <property type="entry name" value="MEMBRANE PROTEIN SCO6666-RELATED"/>
    <property type="match status" value="1"/>
</dbReference>
<gene>
    <name evidence="10" type="ORF">GCM10011588_65940</name>
</gene>
<feature type="transmembrane region" description="Helical" evidence="8">
    <location>
        <begin position="276"/>
        <end position="301"/>
    </location>
</feature>
<feature type="transmembrane region" description="Helical" evidence="8">
    <location>
        <begin position="373"/>
        <end position="390"/>
    </location>
</feature>
<dbReference type="SUPFAM" id="SSF82866">
    <property type="entry name" value="Multidrug efflux transporter AcrB transmembrane domain"/>
    <property type="match status" value="2"/>
</dbReference>
<keyword evidence="6 8" id="KW-0472">Membrane</keyword>
<evidence type="ECO:0000256" key="8">
    <source>
        <dbReference type="SAM" id="Phobius"/>
    </source>
</evidence>
<keyword evidence="5 8" id="KW-1133">Transmembrane helix</keyword>
<protein>
    <submittedName>
        <fullName evidence="10">Membrane protein</fullName>
    </submittedName>
</protein>
<evidence type="ECO:0000256" key="3">
    <source>
        <dbReference type="ARBA" id="ARBA00022475"/>
    </source>
</evidence>
<evidence type="ECO:0000256" key="4">
    <source>
        <dbReference type="ARBA" id="ARBA00022692"/>
    </source>
</evidence>
<name>A0A917RY52_9NOCA</name>
<evidence type="ECO:0000256" key="1">
    <source>
        <dbReference type="ARBA" id="ARBA00004651"/>
    </source>
</evidence>
<keyword evidence="3" id="KW-1003">Cell membrane</keyword>
<feature type="transmembrane region" description="Helical" evidence="8">
    <location>
        <begin position="556"/>
        <end position="578"/>
    </location>
</feature>
<feature type="transmembrane region" description="Helical" evidence="8">
    <location>
        <begin position="234"/>
        <end position="255"/>
    </location>
</feature>
<evidence type="ECO:0000256" key="6">
    <source>
        <dbReference type="ARBA" id="ARBA00023136"/>
    </source>
</evidence>
<evidence type="ECO:0000313" key="11">
    <source>
        <dbReference type="Proteomes" id="UP000638263"/>
    </source>
</evidence>
<feature type="transmembrane region" description="Helical" evidence="8">
    <location>
        <begin position="590"/>
        <end position="609"/>
    </location>
</feature>
<comment type="similarity">
    <text evidence="2">Belongs to the resistance-nodulation-cell division (RND) (TC 2.A.6) family. MmpL subfamily.</text>
</comment>
<feature type="transmembrane region" description="Helical" evidence="8">
    <location>
        <begin position="208"/>
        <end position="228"/>
    </location>
</feature>
<evidence type="ECO:0000256" key="7">
    <source>
        <dbReference type="SAM" id="MobiDB-lite"/>
    </source>
</evidence>
<feature type="domain" description="SSD" evidence="9">
    <location>
        <begin position="181"/>
        <end position="330"/>
    </location>
</feature>
<dbReference type="GO" id="GO:0005886">
    <property type="term" value="C:plasma membrane"/>
    <property type="evidence" value="ECO:0007669"/>
    <property type="project" value="UniProtKB-SubCell"/>
</dbReference>
<evidence type="ECO:0000313" key="10">
    <source>
        <dbReference type="EMBL" id="GGL42001.1"/>
    </source>
</evidence>
<feature type="transmembrane region" description="Helical" evidence="8">
    <location>
        <begin position="307"/>
        <end position="331"/>
    </location>
</feature>
<evidence type="ECO:0000256" key="5">
    <source>
        <dbReference type="ARBA" id="ARBA00022989"/>
    </source>
</evidence>
<feature type="compositionally biased region" description="Basic and acidic residues" evidence="7">
    <location>
        <begin position="731"/>
        <end position="742"/>
    </location>
</feature>
<evidence type="ECO:0000259" key="9">
    <source>
        <dbReference type="PROSITE" id="PS50156"/>
    </source>
</evidence>
<evidence type="ECO:0000256" key="2">
    <source>
        <dbReference type="ARBA" id="ARBA00010157"/>
    </source>
</evidence>
<organism evidence="10 11">
    <name type="scientific">Nocardia jinanensis</name>
    <dbReference type="NCBI Taxonomy" id="382504"/>
    <lineage>
        <taxon>Bacteria</taxon>
        <taxon>Bacillati</taxon>
        <taxon>Actinomycetota</taxon>
        <taxon>Actinomycetes</taxon>
        <taxon>Mycobacteriales</taxon>
        <taxon>Nocardiaceae</taxon>
        <taxon>Nocardia</taxon>
    </lineage>
</organism>
<sequence>MIMANYLNRLGRYAFTQRRTVLAVWIVLLALIGTGAAAFHNVGSGAALTVPGTESQDARDALAREFPQAAGASGSIALRAAPGTTFTEPGGRAVLAEVADAARGLDGVSGVVTPEQSGAVTPDGRYAIIQVQFTQSANDISPETKQAYEQLGTAIAERSGATIAPGGEVATPDPEVGATEIIGVAVAAVVLVLTFGSLIAAGMTMLTALVGVGVGTAGIYAASGFVTFTGVTPILALMLGLAVGIDYALFITARYRQELAKGRSAVDAAGRAIGTAGSAVVFAGSTVIIALAALSAVGIPFLSTMGLAAAAAVLVAVLVALTLTPAMLGFAGDRIQPRAPRSAAPAGDGASAVPAEKPTAGARWVGIVTRRPVRVVAITVLGLIVVALPARDMQLGLPTNGTATEATAARISYDLITEGFGEGYNSQIVVVAGPDTPERSSAATTALGAALGELDGVTAVAPAQFAADGRTSLTTVVPAGGPADPATEKLIATIRSDIAPGIDATIAVTGVAAVAIDVSDTLTSALPIYLAIVIGLSLILLTVVFRSVLVPLKAALGFLLTTAATFGATVAVFQWGWLADVLGVDSTGPIVSFLPIILIGVTFGLSMDYEVFLVSRMREDYLHGADARTATVTGFTHSARVVTAAAVIMIAVFSAFVLAPDPTVKMIGFSLAVGVVVDAFLVRMTIVPAVMSLLGDRAWRLPKWLDRVVPTIDIEGAALENDGRTGTGADARPEGEQDLVRA</sequence>
<feature type="region of interest" description="Disordered" evidence="7">
    <location>
        <begin position="720"/>
        <end position="742"/>
    </location>
</feature>
<accession>A0A917RY52</accession>